<evidence type="ECO:0000256" key="10">
    <source>
        <dbReference type="SAM" id="MobiDB-lite"/>
    </source>
</evidence>
<dbReference type="RefSeq" id="WP_140652303.1">
    <property type="nucleotide sequence ID" value="NZ_RCZB01000003.1"/>
</dbReference>
<evidence type="ECO:0000256" key="1">
    <source>
        <dbReference type="ARBA" id="ARBA00004651"/>
    </source>
</evidence>
<dbReference type="NCBIfam" id="TIGR00924">
    <property type="entry name" value="yjdL_sub1_fam"/>
    <property type="match status" value="1"/>
</dbReference>
<feature type="transmembrane region" description="Helical" evidence="11">
    <location>
        <begin position="288"/>
        <end position="307"/>
    </location>
</feature>
<keyword evidence="3 9" id="KW-0813">Transport</keyword>
<feature type="transmembrane region" description="Helical" evidence="11">
    <location>
        <begin position="346"/>
        <end position="364"/>
    </location>
</feature>
<organism evidence="12 13">
    <name type="scientific">Rhodanobacter glycinis</name>
    <dbReference type="NCBI Taxonomy" id="582702"/>
    <lineage>
        <taxon>Bacteria</taxon>
        <taxon>Pseudomonadati</taxon>
        <taxon>Pseudomonadota</taxon>
        <taxon>Gammaproteobacteria</taxon>
        <taxon>Lysobacterales</taxon>
        <taxon>Rhodanobacteraceae</taxon>
        <taxon>Rhodanobacter</taxon>
    </lineage>
</organism>
<dbReference type="GO" id="GO:0042937">
    <property type="term" value="F:tripeptide transmembrane transporter activity"/>
    <property type="evidence" value="ECO:0007669"/>
    <property type="project" value="UniProtKB-ARBA"/>
</dbReference>
<comment type="subcellular location">
    <subcellularLocation>
        <location evidence="1">Cell membrane</location>
        <topology evidence="1">Multi-pass membrane protein</topology>
    </subcellularLocation>
    <subcellularLocation>
        <location evidence="9">Membrane</location>
        <topology evidence="9">Multi-pass membrane protein</topology>
    </subcellularLocation>
</comment>
<evidence type="ECO:0000313" key="12">
    <source>
        <dbReference type="EMBL" id="TPG08636.1"/>
    </source>
</evidence>
<evidence type="ECO:0000256" key="9">
    <source>
        <dbReference type="RuleBase" id="RU003755"/>
    </source>
</evidence>
<evidence type="ECO:0000256" key="7">
    <source>
        <dbReference type="ARBA" id="ARBA00022989"/>
    </source>
</evidence>
<evidence type="ECO:0000256" key="2">
    <source>
        <dbReference type="ARBA" id="ARBA00005982"/>
    </source>
</evidence>
<dbReference type="InterPro" id="IPR036259">
    <property type="entry name" value="MFS_trans_sf"/>
</dbReference>
<feature type="transmembrane region" description="Helical" evidence="11">
    <location>
        <begin position="476"/>
        <end position="501"/>
    </location>
</feature>
<feature type="transmembrane region" description="Helical" evidence="11">
    <location>
        <begin position="83"/>
        <end position="100"/>
    </location>
</feature>
<reference evidence="12 13" key="1">
    <citation type="journal article" date="2019" name="Environ. Microbiol.">
        <title>Species interactions and distinct microbial communities in high Arctic permafrost affected cryosols are associated with the CH4 and CO2 gas fluxes.</title>
        <authorList>
            <person name="Altshuler I."/>
            <person name="Hamel J."/>
            <person name="Turney S."/>
            <person name="Magnuson E."/>
            <person name="Levesque R."/>
            <person name="Greer C."/>
            <person name="Whyte L.G."/>
        </authorList>
    </citation>
    <scope>NUCLEOTIDE SEQUENCE [LARGE SCALE GENOMIC DNA]</scope>
    <source>
        <strain evidence="12 13">S13Y</strain>
    </source>
</reference>
<dbReference type="EMBL" id="RCZO01000005">
    <property type="protein sequence ID" value="TPG08636.1"/>
    <property type="molecule type" value="Genomic_DNA"/>
</dbReference>
<dbReference type="OrthoDB" id="9772725at2"/>
<keyword evidence="6" id="KW-0653">Protein transport</keyword>
<evidence type="ECO:0000313" key="13">
    <source>
        <dbReference type="Proteomes" id="UP000319486"/>
    </source>
</evidence>
<dbReference type="GO" id="GO:0015333">
    <property type="term" value="F:peptide:proton symporter activity"/>
    <property type="evidence" value="ECO:0007669"/>
    <property type="project" value="UniProtKB-ARBA"/>
</dbReference>
<dbReference type="AlphaFoldDB" id="A0A502CA59"/>
<feature type="region of interest" description="Disordered" evidence="10">
    <location>
        <begin position="511"/>
        <end position="532"/>
    </location>
</feature>
<feature type="transmembrane region" description="Helical" evidence="11">
    <location>
        <begin position="22"/>
        <end position="40"/>
    </location>
</feature>
<dbReference type="CDD" id="cd17346">
    <property type="entry name" value="MFS_DtpA_like"/>
    <property type="match status" value="1"/>
</dbReference>
<evidence type="ECO:0000256" key="4">
    <source>
        <dbReference type="ARBA" id="ARBA00022475"/>
    </source>
</evidence>
<evidence type="ECO:0000256" key="6">
    <source>
        <dbReference type="ARBA" id="ARBA00022856"/>
    </source>
</evidence>
<name>A0A502CA59_9GAMM</name>
<gene>
    <name evidence="12" type="ORF">EAH88_10345</name>
</gene>
<accession>A0A502CA59</accession>
<protein>
    <submittedName>
        <fullName evidence="12">MFS transporter</fullName>
    </submittedName>
</protein>
<evidence type="ECO:0000256" key="11">
    <source>
        <dbReference type="SAM" id="Phobius"/>
    </source>
</evidence>
<sequence length="532" mass="57821">MAIQNPPVSQTRSFTTVFMIEMWERFGFYGMQVLMVTFLMKKLGFVDTRANLVWGAAAALIYATPAIGGWVGDKLLGTRRTMLIGATVLAIGYSILWIPPETLGLTDGGSGLMALLTPANLTYFALGVIVVGNGFFKPNAGNLVRKIYEGDDTKIDSAFTIYYMAVNVGSMLSMTATPWIRDYIGARYGDSIGWHTAFGCCAVGLVLGLIIYFFMRRALRDIGSPADDLPMNMRRALPVFGTAFLLIFVVAFILQSEAVARVCVYAAGVLILGVFAHLIRSSQPSERAGLIAALVLTVQTIFFFIFYSQMATSLNLFAQHNVDLSFNVFGVHLFNWIPEQYQNLNAIWIVVLSPVLVFAYNSLGRIGKDPSIALKFALGFAAVAVGFFMYGVGASSAVAGQVSSWTMIWGYGWYSLGELLVSGLGLAMIARYVPSRMGGFMMGAYYVAVGLSQYLGSIVANYAHIPDNITDPVQSLTIYVSLFNKLGFVGIACVLIALAMLPLMNKLSASHSDPANNHTPLPAVRSEEFNNP</sequence>
<dbReference type="PANTHER" id="PTHR11654">
    <property type="entry name" value="OLIGOPEPTIDE TRANSPORTER-RELATED"/>
    <property type="match status" value="1"/>
</dbReference>
<keyword evidence="7 11" id="KW-1133">Transmembrane helix</keyword>
<feature type="transmembrane region" description="Helical" evidence="11">
    <location>
        <begin position="236"/>
        <end position="253"/>
    </location>
</feature>
<dbReference type="GO" id="GO:0005886">
    <property type="term" value="C:plasma membrane"/>
    <property type="evidence" value="ECO:0007669"/>
    <property type="project" value="UniProtKB-SubCell"/>
</dbReference>
<feature type="transmembrane region" description="Helical" evidence="11">
    <location>
        <begin position="52"/>
        <end position="71"/>
    </location>
</feature>
<feature type="transmembrane region" description="Helical" evidence="11">
    <location>
        <begin position="157"/>
        <end position="180"/>
    </location>
</feature>
<dbReference type="SUPFAM" id="SSF103473">
    <property type="entry name" value="MFS general substrate transporter"/>
    <property type="match status" value="1"/>
</dbReference>
<comment type="similarity">
    <text evidence="2 9">Belongs to the major facilitator superfamily. Proton-dependent oligopeptide transporter (POT/PTR) (TC 2.A.17) family.</text>
</comment>
<feature type="transmembrane region" description="Helical" evidence="11">
    <location>
        <begin position="376"/>
        <end position="399"/>
    </location>
</feature>
<feature type="transmembrane region" description="Helical" evidence="11">
    <location>
        <begin position="192"/>
        <end position="215"/>
    </location>
</feature>
<dbReference type="InterPro" id="IPR005279">
    <property type="entry name" value="Dipep/tripep_permease"/>
</dbReference>
<dbReference type="FunFam" id="1.20.1250.20:FF:000017">
    <property type="entry name" value="Dipeptide and tripeptide permease A"/>
    <property type="match status" value="1"/>
</dbReference>
<dbReference type="Proteomes" id="UP000319486">
    <property type="component" value="Unassembled WGS sequence"/>
</dbReference>
<feature type="transmembrane region" description="Helical" evidence="11">
    <location>
        <begin position="411"/>
        <end position="433"/>
    </location>
</feature>
<dbReference type="GO" id="GO:0035443">
    <property type="term" value="P:tripeptide transmembrane transport"/>
    <property type="evidence" value="ECO:0007669"/>
    <property type="project" value="UniProtKB-ARBA"/>
</dbReference>
<dbReference type="Pfam" id="PF00854">
    <property type="entry name" value="PTR2"/>
    <property type="match status" value="1"/>
</dbReference>
<keyword evidence="13" id="KW-1185">Reference proteome</keyword>
<feature type="transmembrane region" description="Helical" evidence="11">
    <location>
        <begin position="259"/>
        <end position="279"/>
    </location>
</feature>
<dbReference type="InterPro" id="IPR018456">
    <property type="entry name" value="PTR2_symporter_CS"/>
</dbReference>
<evidence type="ECO:0000256" key="8">
    <source>
        <dbReference type="ARBA" id="ARBA00023136"/>
    </source>
</evidence>
<keyword evidence="6" id="KW-0571">Peptide transport</keyword>
<feature type="transmembrane region" description="Helical" evidence="11">
    <location>
        <begin position="112"/>
        <end position="136"/>
    </location>
</feature>
<dbReference type="Gene3D" id="1.20.1250.20">
    <property type="entry name" value="MFS general substrate transporter like domains"/>
    <property type="match status" value="1"/>
</dbReference>
<proteinExistence type="inferred from homology"/>
<comment type="caution">
    <text evidence="12">The sequence shown here is derived from an EMBL/GenBank/DDBJ whole genome shotgun (WGS) entry which is preliminary data.</text>
</comment>
<evidence type="ECO:0000256" key="3">
    <source>
        <dbReference type="ARBA" id="ARBA00022448"/>
    </source>
</evidence>
<dbReference type="PROSITE" id="PS01023">
    <property type="entry name" value="PTR2_2"/>
    <property type="match status" value="1"/>
</dbReference>
<evidence type="ECO:0000256" key="5">
    <source>
        <dbReference type="ARBA" id="ARBA00022692"/>
    </source>
</evidence>
<keyword evidence="5 9" id="KW-0812">Transmembrane</keyword>
<keyword evidence="8 11" id="KW-0472">Membrane</keyword>
<dbReference type="InterPro" id="IPR000109">
    <property type="entry name" value="POT_fam"/>
</dbReference>
<dbReference type="GO" id="GO:0071916">
    <property type="term" value="F:dipeptide transmembrane transporter activity"/>
    <property type="evidence" value="ECO:0007669"/>
    <property type="project" value="UniProtKB-ARBA"/>
</dbReference>
<feature type="transmembrane region" description="Helical" evidence="11">
    <location>
        <begin position="445"/>
        <end position="464"/>
    </location>
</feature>
<keyword evidence="4" id="KW-1003">Cell membrane</keyword>